<keyword evidence="2" id="KW-0472">Membrane</keyword>
<feature type="compositionally biased region" description="Polar residues" evidence="1">
    <location>
        <begin position="560"/>
        <end position="569"/>
    </location>
</feature>
<feature type="compositionally biased region" description="Polar residues" evidence="1">
    <location>
        <begin position="579"/>
        <end position="600"/>
    </location>
</feature>
<dbReference type="EMBL" id="KV441548">
    <property type="protein sequence ID" value="OAG12019.1"/>
    <property type="molecule type" value="Genomic_DNA"/>
</dbReference>
<feature type="transmembrane region" description="Helical" evidence="2">
    <location>
        <begin position="29"/>
        <end position="48"/>
    </location>
</feature>
<protein>
    <submittedName>
        <fullName evidence="3">Uncharacterized protein</fullName>
    </submittedName>
</protein>
<sequence>MGSHHSREVARFWYDYTTKESLWTVTDPSGFVVVAIATVWLSLAVKYIKMILGNLASKTLLHWGTGRRNADPEQRYLLGPGQTSSGSTSPLASILKETSGIRDLSEQVLLNKRRLSCKERLTLAVFTLVVAGFGTGMIVGGIRAAGIRSVGPVLLHSDVCGLWLFDGETRSDLATRAALNDLAKEERAAQYADNCYRQQFGTDKRRCTFYYRDRLQYGSADFSRPCPFKGNMCSNNITVTFESPIIDASQLGINSQTTHKFRRITQCAPLRMDQRFIQASTENGTTTYRYFYGEKPGADPPVNYTFLTVGDPWDRLAPVYDIFESSDDPIFPADQAVPVTGDSKRWFRNSDPRARPLACLNQIEICTPDERLCLPFRKPDDDTNWEWTPEFTLLYTSLFQTDIFDSIKMRQGRALKAQEAVAGYFSTSLGHEPWANEVENLVAIAHARSQINAWSVASGEDSIHETERYKLVNGTQNTCGLFKYRPQGYATLKGVPLLLVLFLTVVLWVLSLESEVFGPGGAFRKFFISVWQFITRSHDSATISPSSSATQETDTRNRAENSPTNNQLPVVQPGDRQRPPQSTTSSESRTPSHTDTSNVRVPSPTPPSDAATPSAASMPSSNTQESVEAAQLTSTAPVRDSNIGVREDIPNDTDEAEVEWKPLVYYYLFWEGPRSLLRKAPMNPAGRRESNPGPTNYGTIQA</sequence>
<reference evidence="3 4" key="1">
    <citation type="submission" date="2016-05" db="EMBL/GenBank/DDBJ databases">
        <title>Comparative analysis of secretome profiles of manganese(II)-oxidizing ascomycete fungi.</title>
        <authorList>
            <consortium name="DOE Joint Genome Institute"/>
            <person name="Zeiner C.A."/>
            <person name="Purvine S.O."/>
            <person name="Zink E.M."/>
            <person name="Wu S."/>
            <person name="Pasa-Tolic L."/>
            <person name="Chaput D.L."/>
            <person name="Haridas S."/>
            <person name="Grigoriev I.V."/>
            <person name="Santelli C.M."/>
            <person name="Hansel C.M."/>
        </authorList>
    </citation>
    <scope>NUCLEOTIDE SEQUENCE [LARGE SCALE GENOMIC DNA]</scope>
    <source>
        <strain evidence="3 4">AP3s5-JAC2a</strain>
    </source>
</reference>
<keyword evidence="2" id="KW-0812">Transmembrane</keyword>
<evidence type="ECO:0000256" key="2">
    <source>
        <dbReference type="SAM" id="Phobius"/>
    </source>
</evidence>
<feature type="region of interest" description="Disordered" evidence="1">
    <location>
        <begin position="682"/>
        <end position="702"/>
    </location>
</feature>
<feature type="region of interest" description="Disordered" evidence="1">
    <location>
        <begin position="541"/>
        <end position="648"/>
    </location>
</feature>
<feature type="compositionally biased region" description="Polar residues" evidence="1">
    <location>
        <begin position="541"/>
        <end position="552"/>
    </location>
</feature>
<dbReference type="InParanoid" id="A0A177CZA7"/>
<dbReference type="RefSeq" id="XP_018042384.1">
    <property type="nucleotide sequence ID" value="XM_018181704.1"/>
</dbReference>
<evidence type="ECO:0000313" key="3">
    <source>
        <dbReference type="EMBL" id="OAG12019.1"/>
    </source>
</evidence>
<gene>
    <name evidence="3" type="ORF">CC84DRAFT_1201128</name>
</gene>
<feature type="compositionally biased region" description="Polar residues" evidence="1">
    <location>
        <begin position="622"/>
        <end position="636"/>
    </location>
</feature>
<dbReference type="AlphaFoldDB" id="A0A177CZA7"/>
<feature type="compositionally biased region" description="Low complexity" evidence="1">
    <location>
        <begin position="608"/>
        <end position="621"/>
    </location>
</feature>
<proteinExistence type="predicted"/>
<dbReference type="Proteomes" id="UP000077069">
    <property type="component" value="Unassembled WGS sequence"/>
</dbReference>
<dbReference type="OrthoDB" id="3540210at2759"/>
<dbReference type="GeneID" id="28765190"/>
<evidence type="ECO:0000313" key="4">
    <source>
        <dbReference type="Proteomes" id="UP000077069"/>
    </source>
</evidence>
<keyword evidence="2" id="KW-1133">Transmembrane helix</keyword>
<evidence type="ECO:0000256" key="1">
    <source>
        <dbReference type="SAM" id="MobiDB-lite"/>
    </source>
</evidence>
<feature type="compositionally biased region" description="Polar residues" evidence="1">
    <location>
        <begin position="692"/>
        <end position="702"/>
    </location>
</feature>
<organism evidence="3 4">
    <name type="scientific">Paraphaeosphaeria sporulosa</name>
    <dbReference type="NCBI Taxonomy" id="1460663"/>
    <lineage>
        <taxon>Eukaryota</taxon>
        <taxon>Fungi</taxon>
        <taxon>Dikarya</taxon>
        <taxon>Ascomycota</taxon>
        <taxon>Pezizomycotina</taxon>
        <taxon>Dothideomycetes</taxon>
        <taxon>Pleosporomycetidae</taxon>
        <taxon>Pleosporales</taxon>
        <taxon>Massarineae</taxon>
        <taxon>Didymosphaeriaceae</taxon>
        <taxon>Paraphaeosphaeria</taxon>
    </lineage>
</organism>
<accession>A0A177CZA7</accession>
<keyword evidence="4" id="KW-1185">Reference proteome</keyword>
<feature type="transmembrane region" description="Helical" evidence="2">
    <location>
        <begin position="121"/>
        <end position="142"/>
    </location>
</feature>
<name>A0A177CZA7_9PLEO</name>